<accession>A0ACD5BPN7</accession>
<gene>
    <name evidence="1" type="ORF">LCL61_37135</name>
</gene>
<dbReference type="EMBL" id="CP150484">
    <property type="protein sequence ID" value="WYW21187.1"/>
    <property type="molecule type" value="Genomic_DNA"/>
</dbReference>
<reference evidence="1" key="1">
    <citation type="submission" date="2023-10" db="EMBL/GenBank/DDBJ databases">
        <title>Whole genome sequencing of actinobacterial strain Amycolatopsis sp. (BCA-696) identifies the underlying plant growth-promoting genes.</title>
        <authorList>
            <person name="Gandham P."/>
            <person name="Vadla N."/>
            <person name="Saji A."/>
            <person name="Srinivas V."/>
            <person name="Ruperao P."/>
            <person name="Selvanayagam S."/>
            <person name="Saxena R.K."/>
            <person name="Rathore A."/>
            <person name="Gopalakrishnan S."/>
            <person name="Thakur V."/>
        </authorList>
    </citation>
    <scope>NUCLEOTIDE SEQUENCE</scope>
    <source>
        <strain evidence="1">BCA-696</strain>
    </source>
</reference>
<evidence type="ECO:0000313" key="2">
    <source>
        <dbReference type="Proteomes" id="UP001456344"/>
    </source>
</evidence>
<sequence length="134" mass="14084">MFAGTSGAVGPSPSPSVQAAETSCVTDGAGMCTVRHALAAVPAVVVVSATTFQVRAMFTQTTPKAGGATWFSFAAYGAPISQPTTSRLFRRRAADRPKRTGNRLPRRRPVVQFVGEDSVDAETGSPQYPDARPQ</sequence>
<evidence type="ECO:0000313" key="1">
    <source>
        <dbReference type="EMBL" id="WYW21187.1"/>
    </source>
</evidence>
<dbReference type="Proteomes" id="UP001456344">
    <property type="component" value="Chromosome"/>
</dbReference>
<protein>
    <submittedName>
        <fullName evidence="1">Uncharacterized protein</fullName>
    </submittedName>
</protein>
<name>A0ACD5BPN7_9PSEU</name>
<organism evidence="1 2">
    <name type="scientific">Amycolatopsis coloradensis</name>
    <dbReference type="NCBI Taxonomy" id="76021"/>
    <lineage>
        <taxon>Bacteria</taxon>
        <taxon>Bacillati</taxon>
        <taxon>Actinomycetota</taxon>
        <taxon>Actinomycetes</taxon>
        <taxon>Pseudonocardiales</taxon>
        <taxon>Pseudonocardiaceae</taxon>
        <taxon>Amycolatopsis</taxon>
    </lineage>
</organism>
<proteinExistence type="predicted"/>
<keyword evidence="2" id="KW-1185">Reference proteome</keyword>